<comment type="caution">
    <text evidence="2">The sequence shown here is derived from an EMBL/GenBank/DDBJ whole genome shotgun (WGS) entry which is preliminary data.</text>
</comment>
<evidence type="ECO:0000313" key="3">
    <source>
        <dbReference type="Proteomes" id="UP000186922"/>
    </source>
</evidence>
<dbReference type="AlphaFoldDB" id="A0A1D1W772"/>
<feature type="region of interest" description="Disordered" evidence="1">
    <location>
        <begin position="44"/>
        <end position="75"/>
    </location>
</feature>
<name>A0A1D1W772_RAMVA</name>
<reference evidence="2 3" key="1">
    <citation type="journal article" date="2016" name="Nat. Commun.">
        <title>Extremotolerant tardigrade genome and improved radiotolerance of human cultured cells by tardigrade-unique protein.</title>
        <authorList>
            <person name="Hashimoto T."/>
            <person name="Horikawa D.D."/>
            <person name="Saito Y."/>
            <person name="Kuwahara H."/>
            <person name="Kozuka-Hata H."/>
            <person name="Shin-I T."/>
            <person name="Minakuchi Y."/>
            <person name="Ohishi K."/>
            <person name="Motoyama A."/>
            <person name="Aizu T."/>
            <person name="Enomoto A."/>
            <person name="Kondo K."/>
            <person name="Tanaka S."/>
            <person name="Hara Y."/>
            <person name="Koshikawa S."/>
            <person name="Sagara H."/>
            <person name="Miura T."/>
            <person name="Yokobori S."/>
            <person name="Miyagawa K."/>
            <person name="Suzuki Y."/>
            <person name="Kubo T."/>
            <person name="Oyama M."/>
            <person name="Kohara Y."/>
            <person name="Fujiyama A."/>
            <person name="Arakawa K."/>
            <person name="Katayama T."/>
            <person name="Toyoda A."/>
            <person name="Kunieda T."/>
        </authorList>
    </citation>
    <scope>NUCLEOTIDE SEQUENCE [LARGE SCALE GENOMIC DNA]</scope>
    <source>
        <strain evidence="2 3">YOKOZUNA-1</strain>
    </source>
</reference>
<evidence type="ECO:0000313" key="2">
    <source>
        <dbReference type="EMBL" id="GAV09251.1"/>
    </source>
</evidence>
<protein>
    <submittedName>
        <fullName evidence="2">Uncharacterized protein</fullName>
    </submittedName>
</protein>
<dbReference type="EMBL" id="BDGG01000021">
    <property type="protein sequence ID" value="GAV09251.1"/>
    <property type="molecule type" value="Genomic_DNA"/>
</dbReference>
<dbReference type="Proteomes" id="UP000186922">
    <property type="component" value="Unassembled WGS sequence"/>
</dbReference>
<sequence length="134" mass="14638">MLIEMPRGSSIHNGEKAARDESVVAPYLQEVQSVLNRSLRPGSYSSLASRLQPASNGTSASSSRKNRSGSRLLPAGYRDGLNGHVEVPEIDTLDVALKYDVAVQSRSIAVVNFSSLCRNYILTLGHTMYLSLWQ</sequence>
<gene>
    <name evidence="2" type="primary">RvY_18823-1</name>
    <name evidence="2" type="synonym">RvY_18823.1</name>
    <name evidence="2" type="ORF">RvY_18823</name>
</gene>
<feature type="compositionally biased region" description="Polar residues" evidence="1">
    <location>
        <begin position="44"/>
        <end position="58"/>
    </location>
</feature>
<proteinExistence type="predicted"/>
<keyword evidence="3" id="KW-1185">Reference proteome</keyword>
<organism evidence="2 3">
    <name type="scientific">Ramazzottius varieornatus</name>
    <name type="common">Water bear</name>
    <name type="synonym">Tardigrade</name>
    <dbReference type="NCBI Taxonomy" id="947166"/>
    <lineage>
        <taxon>Eukaryota</taxon>
        <taxon>Metazoa</taxon>
        <taxon>Ecdysozoa</taxon>
        <taxon>Tardigrada</taxon>
        <taxon>Eutardigrada</taxon>
        <taxon>Parachela</taxon>
        <taxon>Hypsibioidea</taxon>
        <taxon>Ramazzottiidae</taxon>
        <taxon>Ramazzottius</taxon>
    </lineage>
</organism>
<accession>A0A1D1W772</accession>
<evidence type="ECO:0000256" key="1">
    <source>
        <dbReference type="SAM" id="MobiDB-lite"/>
    </source>
</evidence>